<name>A0AB36J2K7_9BACL</name>
<dbReference type="InterPro" id="IPR011635">
    <property type="entry name" value="CARDB"/>
</dbReference>
<dbReference type="Gene3D" id="2.60.40.10">
    <property type="entry name" value="Immunoglobulins"/>
    <property type="match status" value="1"/>
</dbReference>
<organism evidence="3 4">
    <name type="scientific">Paenibacillus odorifer</name>
    <dbReference type="NCBI Taxonomy" id="189426"/>
    <lineage>
        <taxon>Bacteria</taxon>
        <taxon>Bacillati</taxon>
        <taxon>Bacillota</taxon>
        <taxon>Bacilli</taxon>
        <taxon>Bacillales</taxon>
        <taxon>Paenibacillaceae</taxon>
        <taxon>Paenibacillus</taxon>
    </lineage>
</organism>
<evidence type="ECO:0000259" key="2">
    <source>
        <dbReference type="Pfam" id="PF07705"/>
    </source>
</evidence>
<dbReference type="RefSeq" id="WP_076138955.1">
    <property type="nucleotide sequence ID" value="NZ_MPTN01000060.1"/>
</dbReference>
<sequence>MKRKIMLIISCFFVMFGAVSSAASADPMVKKYVPLWNYDYEGTALNGYIPAIDKDVNGNVWKLTGWKSVFSFPNNKSSIINNYDVFNVKNSPGEDFDKENGFGLVYKSASSFGTLFDAINSNNLTVSTKQLKYYRDNFMLSADDAIFKEGHPFFYKLENYYPLIRTSGIVQRLGIKFVKTEKTSETERTAYYSVSPWPELNVVQGNNLTISFTASGYSERNIRVVAAPKGAFPDLSNVVSLTDGKLINTTEDTLSKTLNFEAKKILKVLGKDVDIIVEDGYGRTAIKSLTLADNTPMDYKPTELTLTEGGQLWAKVRYDGEDFITSDSVNVAGIPNTAEMKIGGAVTGEFTMYSNQTALPQTITNGTTLSFFLGKIDVGKKPGKYYIKAKATINNPNHQNRALESPAAAYLNNEISGEWLIEVAEPSTDLVAQSVTAAPSTLVVGDSSIISAKVKNIGDNGKSNVRIRFYDNGNQIHELRKDLLANQTATVGGFTWSGGEGVHNITVHVDPLNEVEDKDRSNNIASTGCTINGRSGSSDGNCSPKLEGNWKVTYSLITGYHTKTSYYTWKDINGKEYYSSYSYTDYSDPIWENRSVSYQEELKVTSTVTTKQGIATDLKKPKESDRESRGSWEIIPYASKSSKDPNRITRAGYGFEVKVNTDYSNDWETKVPTGLNNTAEPIGGSFKGPDAMYAMVYDTRGTLVKTIKMEKTSGNNNTATWELPIQSVKSDSGKVYNDRKFFTAVNSPNGSYTIKVYSSESGMTGLKVCFEKKVEIWGSMYDDVQNLKSN</sequence>
<keyword evidence="1" id="KW-0732">Signal</keyword>
<evidence type="ECO:0000313" key="3">
    <source>
        <dbReference type="EMBL" id="OME10119.1"/>
    </source>
</evidence>
<dbReference type="InterPro" id="IPR013783">
    <property type="entry name" value="Ig-like_fold"/>
</dbReference>
<reference evidence="3 4" key="1">
    <citation type="submission" date="2016-10" db="EMBL/GenBank/DDBJ databases">
        <title>Paenibacillus species isolates.</title>
        <authorList>
            <person name="Beno S.M."/>
        </authorList>
    </citation>
    <scope>NUCLEOTIDE SEQUENCE [LARGE SCALE GENOMIC DNA]</scope>
    <source>
        <strain evidence="3 4">FSL H7-0918</strain>
    </source>
</reference>
<gene>
    <name evidence="3" type="ORF">BSK47_31360</name>
</gene>
<dbReference type="Pfam" id="PF07705">
    <property type="entry name" value="CARDB"/>
    <property type="match status" value="1"/>
</dbReference>
<feature type="domain" description="CARDB" evidence="2">
    <location>
        <begin position="428"/>
        <end position="526"/>
    </location>
</feature>
<proteinExistence type="predicted"/>
<dbReference type="AlphaFoldDB" id="A0AB36J2K7"/>
<feature type="chain" id="PRO_5044212715" description="CARDB domain-containing protein" evidence="1">
    <location>
        <begin position="26"/>
        <end position="790"/>
    </location>
</feature>
<accession>A0AB36J2K7</accession>
<evidence type="ECO:0000256" key="1">
    <source>
        <dbReference type="SAM" id="SignalP"/>
    </source>
</evidence>
<comment type="caution">
    <text evidence="3">The sequence shown here is derived from an EMBL/GenBank/DDBJ whole genome shotgun (WGS) entry which is preliminary data.</text>
</comment>
<evidence type="ECO:0000313" key="4">
    <source>
        <dbReference type="Proteomes" id="UP000187323"/>
    </source>
</evidence>
<dbReference type="EMBL" id="MPTO01000052">
    <property type="protein sequence ID" value="OME10119.1"/>
    <property type="molecule type" value="Genomic_DNA"/>
</dbReference>
<dbReference type="Proteomes" id="UP000187323">
    <property type="component" value="Unassembled WGS sequence"/>
</dbReference>
<feature type="signal peptide" evidence="1">
    <location>
        <begin position="1"/>
        <end position="25"/>
    </location>
</feature>
<protein>
    <recommendedName>
        <fullName evidence="2">CARDB domain-containing protein</fullName>
    </recommendedName>
</protein>